<name>A0A2G8SP54_9APHY</name>
<dbReference type="Pfam" id="PF08325">
    <property type="entry name" value="WLM"/>
    <property type="match status" value="1"/>
</dbReference>
<protein>
    <recommendedName>
        <fullName evidence="2">WLM domain-containing protein</fullName>
    </recommendedName>
</protein>
<proteinExistence type="predicted"/>
<dbReference type="OrthoDB" id="447842at2759"/>
<dbReference type="GO" id="GO:0005634">
    <property type="term" value="C:nucleus"/>
    <property type="evidence" value="ECO:0007669"/>
    <property type="project" value="TreeGrafter"/>
</dbReference>
<evidence type="ECO:0000313" key="3">
    <source>
        <dbReference type="EMBL" id="PIL35554.1"/>
    </source>
</evidence>
<gene>
    <name evidence="3" type="ORF">GSI_02282</name>
</gene>
<dbReference type="EMBL" id="AYKW01000003">
    <property type="protein sequence ID" value="PIL35554.1"/>
    <property type="molecule type" value="Genomic_DNA"/>
</dbReference>
<dbReference type="GO" id="GO:0006281">
    <property type="term" value="P:DNA repair"/>
    <property type="evidence" value="ECO:0007669"/>
    <property type="project" value="TreeGrafter"/>
</dbReference>
<dbReference type="InterPro" id="IPR013536">
    <property type="entry name" value="WLM_dom"/>
</dbReference>
<feature type="compositionally biased region" description="Basic residues" evidence="1">
    <location>
        <begin position="200"/>
        <end position="211"/>
    </location>
</feature>
<dbReference type="PROSITE" id="PS51397">
    <property type="entry name" value="WLM"/>
    <property type="match status" value="1"/>
</dbReference>
<reference evidence="3 4" key="1">
    <citation type="journal article" date="2015" name="Sci. Rep.">
        <title>Chromosome-level genome map provides insights into diverse defense mechanisms in the medicinal fungus Ganoderma sinense.</title>
        <authorList>
            <person name="Zhu Y."/>
            <person name="Xu J."/>
            <person name="Sun C."/>
            <person name="Zhou S."/>
            <person name="Xu H."/>
            <person name="Nelson D.R."/>
            <person name="Qian J."/>
            <person name="Song J."/>
            <person name="Luo H."/>
            <person name="Xiang L."/>
            <person name="Li Y."/>
            <person name="Xu Z."/>
            <person name="Ji A."/>
            <person name="Wang L."/>
            <person name="Lu S."/>
            <person name="Hayward A."/>
            <person name="Sun W."/>
            <person name="Li X."/>
            <person name="Schwartz D.C."/>
            <person name="Wang Y."/>
            <person name="Chen S."/>
        </authorList>
    </citation>
    <scope>NUCLEOTIDE SEQUENCE [LARGE SCALE GENOMIC DNA]</scope>
    <source>
        <strain evidence="3 4">ZZ0214-1</strain>
    </source>
</reference>
<organism evidence="3 4">
    <name type="scientific">Ganoderma sinense ZZ0214-1</name>
    <dbReference type="NCBI Taxonomy" id="1077348"/>
    <lineage>
        <taxon>Eukaryota</taxon>
        <taxon>Fungi</taxon>
        <taxon>Dikarya</taxon>
        <taxon>Basidiomycota</taxon>
        <taxon>Agaricomycotina</taxon>
        <taxon>Agaricomycetes</taxon>
        <taxon>Polyporales</taxon>
        <taxon>Polyporaceae</taxon>
        <taxon>Ganoderma</taxon>
    </lineage>
</organism>
<dbReference type="InterPro" id="IPR053000">
    <property type="entry name" value="WSS1-like_metalloprotease"/>
</dbReference>
<evidence type="ECO:0000259" key="2">
    <source>
        <dbReference type="PROSITE" id="PS51397"/>
    </source>
</evidence>
<dbReference type="PANTHER" id="PTHR46622">
    <property type="entry name" value="DNA-DEPENDENT METALLOPROTEASE WSS1"/>
    <property type="match status" value="1"/>
</dbReference>
<dbReference type="AlphaFoldDB" id="A0A2G8SP54"/>
<dbReference type="STRING" id="1077348.A0A2G8SP54"/>
<comment type="caution">
    <text evidence="3">The sequence shown here is derived from an EMBL/GenBank/DDBJ whole genome shotgun (WGS) entry which is preliminary data.</text>
</comment>
<feature type="region of interest" description="Disordered" evidence="1">
    <location>
        <begin position="327"/>
        <end position="454"/>
    </location>
</feature>
<feature type="region of interest" description="Disordered" evidence="1">
    <location>
        <begin position="265"/>
        <end position="315"/>
    </location>
</feature>
<feature type="compositionally biased region" description="Polar residues" evidence="1">
    <location>
        <begin position="429"/>
        <end position="450"/>
    </location>
</feature>
<feature type="compositionally biased region" description="Low complexity" evidence="1">
    <location>
        <begin position="338"/>
        <end position="348"/>
    </location>
</feature>
<feature type="compositionally biased region" description="Acidic residues" evidence="1">
    <location>
        <begin position="277"/>
        <end position="295"/>
    </location>
</feature>
<keyword evidence="4" id="KW-1185">Reference proteome</keyword>
<feature type="region of interest" description="Disordered" evidence="1">
    <location>
        <begin position="172"/>
        <end position="212"/>
    </location>
</feature>
<evidence type="ECO:0000256" key="1">
    <source>
        <dbReference type="SAM" id="MobiDB-lite"/>
    </source>
</evidence>
<dbReference type="Proteomes" id="UP000230002">
    <property type="component" value="Unassembled WGS sequence"/>
</dbReference>
<evidence type="ECO:0000313" key="4">
    <source>
        <dbReference type="Proteomes" id="UP000230002"/>
    </source>
</evidence>
<dbReference type="GO" id="GO:0008237">
    <property type="term" value="F:metallopeptidase activity"/>
    <property type="evidence" value="ECO:0007669"/>
    <property type="project" value="TreeGrafter"/>
</dbReference>
<dbReference type="Gene3D" id="3.30.2010.10">
    <property type="entry name" value="Metalloproteases ('zincins'), catalytic domain"/>
    <property type="match status" value="1"/>
</dbReference>
<dbReference type="PANTHER" id="PTHR46622:SF1">
    <property type="entry name" value="DNA-DEPENDENT METALLOPROTEASE WSS1"/>
    <property type="match status" value="1"/>
</dbReference>
<feature type="domain" description="WLM" evidence="2">
    <location>
        <begin position="8"/>
        <end position="196"/>
    </location>
</feature>
<sequence length="495" mass="54302">MVHVRLNEKETNPNPHINFITPLKMMDPQAEDEARQLLRALAAQVRPVMKAEGFVVNSFEEYEHNQVFAGRNWNSGETVELVLRGAHGGFLSTSWLLSTLLHELAHIKHMNHGPAFQALWAKLRADVRRLQSEGYYGDGFWSSGTRLADFARVGGHGLDSGDLPEYMCGGAQTRARPSSLKRGRRQPAVGASNRTGPQTTKKRKPGTRVRTKGAFAGSTGRALNEDIEDEELKRVGTGFRKQARSKRAREERALAAERRLLALHDRSTKTLATKEPSEDEGENEEDSDYEWVAETDQDRRRAVLGSAETSDLDGLKAWQRDYSSDFIFPPIASGSGSGSSSVLQGKSSPTRPSTHSRHGGKDVSEDSGVIELSSDEEDLPPRGCDVQVLPKGGTAVGSSAMVPHQEREQKFSPASHVDSDPQVGLDPWLQTSKGGVSVPTSTLEKSTSGRATRPCGLEASRDVIETFQGRRQKPTDVVRSRFKPTFYSADTNSGV</sequence>
<accession>A0A2G8SP54</accession>